<reference evidence="3" key="1">
    <citation type="submission" date="2016-10" db="EMBL/GenBank/DDBJ databases">
        <authorList>
            <person name="Varghese N."/>
            <person name="Submissions S."/>
        </authorList>
    </citation>
    <scope>NUCLEOTIDE SEQUENCE [LARGE SCALE GENOMIC DNA]</scope>
    <source>
        <strain evidence="3">DSM 4771</strain>
    </source>
</reference>
<dbReference type="PANTHER" id="PTHR47739:SF1">
    <property type="entry name" value="TRNA1(VAL) (ADENINE(37)-N6)-METHYLTRANSFERASE"/>
    <property type="match status" value="1"/>
</dbReference>
<dbReference type="GO" id="GO:0032259">
    <property type="term" value="P:methylation"/>
    <property type="evidence" value="ECO:0007669"/>
    <property type="project" value="UniProtKB-KW"/>
</dbReference>
<name>A0A1G8W172_9BACI</name>
<dbReference type="CDD" id="cd02440">
    <property type="entry name" value="AdoMet_MTases"/>
    <property type="match status" value="1"/>
</dbReference>
<keyword evidence="2" id="KW-0808">Transferase</keyword>
<dbReference type="STRING" id="86666.SAMN04490247_2982"/>
<evidence type="ECO:0000259" key="1">
    <source>
        <dbReference type="Pfam" id="PF05175"/>
    </source>
</evidence>
<evidence type="ECO:0000313" key="3">
    <source>
        <dbReference type="Proteomes" id="UP000199225"/>
    </source>
</evidence>
<accession>A0A1G8W172</accession>
<dbReference type="GO" id="GO:0008168">
    <property type="term" value="F:methyltransferase activity"/>
    <property type="evidence" value="ECO:0007669"/>
    <property type="project" value="UniProtKB-KW"/>
</dbReference>
<sequence>MVHLYDDERIDYLLAEENKRIIQSASVFSFSLDAALLARFTYLPKTKGKILDLCTGNGVIPLFFLNHSRVPITGVEIQERLYDMAVRNVKLNEAEDRVSIIHGDLRDMPDYFKNDKFDLVTVNPPYFKTSDEVVRNDNEHLTIARHEVYCTLEEVVESSSKLAKSGGKVSMVHRPERFIEIIELFRAYKLEPKRIQFVYPKPGKEANMILIEGVRDGKSGLSILSPFYMYNEEGKYTEEAEKMLYG</sequence>
<dbReference type="InterPro" id="IPR029063">
    <property type="entry name" value="SAM-dependent_MTases_sf"/>
</dbReference>
<dbReference type="Gene3D" id="3.40.50.150">
    <property type="entry name" value="Vaccinia Virus protein VP39"/>
    <property type="match status" value="1"/>
</dbReference>
<dbReference type="Proteomes" id="UP000199225">
    <property type="component" value="Unassembled WGS sequence"/>
</dbReference>
<dbReference type="InterPro" id="IPR050210">
    <property type="entry name" value="tRNA_Adenine-N(6)_MTase"/>
</dbReference>
<dbReference type="Pfam" id="PF05175">
    <property type="entry name" value="MTS"/>
    <property type="match status" value="1"/>
</dbReference>
<dbReference type="OrthoDB" id="9777257at2"/>
<gene>
    <name evidence="2" type="ORF">SAMN04490247_2982</name>
</gene>
<feature type="domain" description="Methyltransferase small" evidence="1">
    <location>
        <begin position="21"/>
        <end position="132"/>
    </location>
</feature>
<dbReference type="InterPro" id="IPR007848">
    <property type="entry name" value="Small_mtfrase_dom"/>
</dbReference>
<evidence type="ECO:0000313" key="2">
    <source>
        <dbReference type="EMBL" id="SDJ72121.1"/>
    </source>
</evidence>
<keyword evidence="3" id="KW-1185">Reference proteome</keyword>
<dbReference type="SUPFAM" id="SSF53335">
    <property type="entry name" value="S-adenosyl-L-methionine-dependent methyltransferases"/>
    <property type="match status" value="1"/>
</dbReference>
<protein>
    <submittedName>
        <fullName evidence="2">tRNA1(Val) A37 N6-methylase TrmN6</fullName>
    </submittedName>
</protein>
<dbReference type="PANTHER" id="PTHR47739">
    <property type="entry name" value="TRNA1(VAL) (ADENINE(37)-N6)-METHYLTRANSFERASE"/>
    <property type="match status" value="1"/>
</dbReference>
<organism evidence="2 3">
    <name type="scientific">Salimicrobium halophilum</name>
    <dbReference type="NCBI Taxonomy" id="86666"/>
    <lineage>
        <taxon>Bacteria</taxon>
        <taxon>Bacillati</taxon>
        <taxon>Bacillota</taxon>
        <taxon>Bacilli</taxon>
        <taxon>Bacillales</taxon>
        <taxon>Bacillaceae</taxon>
        <taxon>Salimicrobium</taxon>
    </lineage>
</organism>
<dbReference type="EMBL" id="FNEV01000012">
    <property type="protein sequence ID" value="SDJ72121.1"/>
    <property type="molecule type" value="Genomic_DNA"/>
</dbReference>
<proteinExistence type="predicted"/>
<keyword evidence="2" id="KW-0489">Methyltransferase</keyword>
<dbReference type="AlphaFoldDB" id="A0A1G8W172"/>
<dbReference type="RefSeq" id="WP_093194646.1">
    <property type="nucleotide sequence ID" value="NZ_FNEV01000012.1"/>
</dbReference>